<sequence>MAASSSSALFLTAAAQNLLCIKLAEGLGVEVPNRWITWFKASSLPAVGSLLVTPVIVYKLFPPTLKHTPDAPVMAKEKLDHMGPIKREEWLMMGTMLITVALWISGEHINVSSVVAALLGLSLLLLSGVLEWDDCLSEKSAWDTLVWFGVLVGMAGQLTTLGVVPWLSDLVAHMLKSLSVNKLGAFAILQLAYFFIHYLFASQTAHVGALYSAFLGMHLAAKIPGLLSVLVLGYNTNLFGALMHYSSGQAAVYYGGGFVKLPAVIRLGIIMAIVNLVIWGLIGAFWWKILGLY</sequence>
<gene>
    <name evidence="1" type="ORF">M9H77_19662</name>
</gene>
<evidence type="ECO:0000313" key="1">
    <source>
        <dbReference type="EMBL" id="KAI5669809.1"/>
    </source>
</evidence>
<evidence type="ECO:0000313" key="2">
    <source>
        <dbReference type="Proteomes" id="UP001060085"/>
    </source>
</evidence>
<name>A0ACC0BAY4_CATRO</name>
<dbReference type="Proteomes" id="UP001060085">
    <property type="component" value="Linkage Group LG04"/>
</dbReference>
<proteinExistence type="predicted"/>
<accession>A0ACC0BAY4</accession>
<dbReference type="EMBL" id="CM044704">
    <property type="protein sequence ID" value="KAI5669809.1"/>
    <property type="molecule type" value="Genomic_DNA"/>
</dbReference>
<reference evidence="2" key="1">
    <citation type="journal article" date="2023" name="Nat. Plants">
        <title>Single-cell RNA sequencing provides a high-resolution roadmap for understanding the multicellular compartmentation of specialized metabolism.</title>
        <authorList>
            <person name="Sun S."/>
            <person name="Shen X."/>
            <person name="Li Y."/>
            <person name="Li Y."/>
            <person name="Wang S."/>
            <person name="Li R."/>
            <person name="Zhang H."/>
            <person name="Shen G."/>
            <person name="Guo B."/>
            <person name="Wei J."/>
            <person name="Xu J."/>
            <person name="St-Pierre B."/>
            <person name="Chen S."/>
            <person name="Sun C."/>
        </authorList>
    </citation>
    <scope>NUCLEOTIDE SEQUENCE [LARGE SCALE GENOMIC DNA]</scope>
</reference>
<keyword evidence="2" id="KW-1185">Reference proteome</keyword>
<protein>
    <submittedName>
        <fullName evidence="1">Uncharacterized protein</fullName>
    </submittedName>
</protein>
<organism evidence="1 2">
    <name type="scientific">Catharanthus roseus</name>
    <name type="common">Madagascar periwinkle</name>
    <name type="synonym">Vinca rosea</name>
    <dbReference type="NCBI Taxonomy" id="4058"/>
    <lineage>
        <taxon>Eukaryota</taxon>
        <taxon>Viridiplantae</taxon>
        <taxon>Streptophyta</taxon>
        <taxon>Embryophyta</taxon>
        <taxon>Tracheophyta</taxon>
        <taxon>Spermatophyta</taxon>
        <taxon>Magnoliopsida</taxon>
        <taxon>eudicotyledons</taxon>
        <taxon>Gunneridae</taxon>
        <taxon>Pentapetalae</taxon>
        <taxon>asterids</taxon>
        <taxon>lamiids</taxon>
        <taxon>Gentianales</taxon>
        <taxon>Apocynaceae</taxon>
        <taxon>Rauvolfioideae</taxon>
        <taxon>Vinceae</taxon>
        <taxon>Catharanthinae</taxon>
        <taxon>Catharanthus</taxon>
    </lineage>
</organism>
<comment type="caution">
    <text evidence="1">The sequence shown here is derived from an EMBL/GenBank/DDBJ whole genome shotgun (WGS) entry which is preliminary data.</text>
</comment>